<keyword evidence="5" id="KW-0206">Cytoskeleton</keyword>
<dbReference type="PANTHER" id="PTHR23162">
    <property type="entry name" value="OUTER DENSE FIBER OF SPERM TAILS 2"/>
    <property type="match status" value="1"/>
</dbReference>
<evidence type="ECO:0000313" key="8">
    <source>
        <dbReference type="Proteomes" id="UP000838878"/>
    </source>
</evidence>
<evidence type="ECO:0000256" key="5">
    <source>
        <dbReference type="ARBA" id="ARBA00023212"/>
    </source>
</evidence>
<dbReference type="Proteomes" id="UP000838878">
    <property type="component" value="Chromosome 11"/>
</dbReference>
<organism evidence="7 8">
    <name type="scientific">Brenthis ino</name>
    <name type="common">lesser marbled fritillary</name>
    <dbReference type="NCBI Taxonomy" id="405034"/>
    <lineage>
        <taxon>Eukaryota</taxon>
        <taxon>Metazoa</taxon>
        <taxon>Ecdysozoa</taxon>
        <taxon>Arthropoda</taxon>
        <taxon>Hexapoda</taxon>
        <taxon>Insecta</taxon>
        <taxon>Pterygota</taxon>
        <taxon>Neoptera</taxon>
        <taxon>Endopterygota</taxon>
        <taxon>Lepidoptera</taxon>
        <taxon>Glossata</taxon>
        <taxon>Ditrysia</taxon>
        <taxon>Papilionoidea</taxon>
        <taxon>Nymphalidae</taxon>
        <taxon>Heliconiinae</taxon>
        <taxon>Argynnini</taxon>
        <taxon>Brenthis</taxon>
    </lineage>
</organism>
<reference evidence="7" key="1">
    <citation type="submission" date="2021-12" db="EMBL/GenBank/DDBJ databases">
        <authorList>
            <person name="Martin H S."/>
        </authorList>
    </citation>
    <scope>NUCLEOTIDE SEQUENCE</scope>
</reference>
<keyword evidence="4 6" id="KW-0175">Coiled coil</keyword>
<keyword evidence="3" id="KW-0963">Cytoplasm</keyword>
<evidence type="ECO:0000256" key="6">
    <source>
        <dbReference type="SAM" id="Coils"/>
    </source>
</evidence>
<dbReference type="GO" id="GO:0005813">
    <property type="term" value="C:centrosome"/>
    <property type="evidence" value="ECO:0007669"/>
    <property type="project" value="UniProtKB-SubCell"/>
</dbReference>
<protein>
    <submittedName>
        <fullName evidence="7">Uncharacterized protein</fullName>
    </submittedName>
</protein>
<evidence type="ECO:0000313" key="7">
    <source>
        <dbReference type="EMBL" id="CAH0716047.1"/>
    </source>
</evidence>
<feature type="coiled-coil region" evidence="6">
    <location>
        <begin position="60"/>
        <end position="165"/>
    </location>
</feature>
<accession>A0A8J9U992</accession>
<dbReference type="InterPro" id="IPR026099">
    <property type="entry name" value="Odf2-rel"/>
</dbReference>
<evidence type="ECO:0000256" key="3">
    <source>
        <dbReference type="ARBA" id="ARBA00022490"/>
    </source>
</evidence>
<dbReference type="PANTHER" id="PTHR23162:SF10">
    <property type="entry name" value="FI13205P"/>
    <property type="match status" value="1"/>
</dbReference>
<evidence type="ECO:0000256" key="2">
    <source>
        <dbReference type="ARBA" id="ARBA00009316"/>
    </source>
</evidence>
<keyword evidence="8" id="KW-1185">Reference proteome</keyword>
<dbReference type="OrthoDB" id="9948429at2759"/>
<evidence type="ECO:0000256" key="1">
    <source>
        <dbReference type="ARBA" id="ARBA00004300"/>
    </source>
</evidence>
<comment type="subcellular location">
    <subcellularLocation>
        <location evidence="1">Cytoplasm</location>
        <location evidence="1">Cytoskeleton</location>
        <location evidence="1">Microtubule organizing center</location>
        <location evidence="1">Centrosome</location>
    </subcellularLocation>
</comment>
<dbReference type="AlphaFoldDB" id="A0A8J9U992"/>
<dbReference type="GO" id="GO:1902017">
    <property type="term" value="P:regulation of cilium assembly"/>
    <property type="evidence" value="ECO:0007669"/>
    <property type="project" value="TreeGrafter"/>
</dbReference>
<feature type="coiled-coil region" evidence="6">
    <location>
        <begin position="212"/>
        <end position="398"/>
    </location>
</feature>
<gene>
    <name evidence="7" type="ORF">BINO364_LOCUS2886</name>
</gene>
<feature type="non-terminal residue" evidence="7">
    <location>
        <position position="424"/>
    </location>
</feature>
<comment type="similarity">
    <text evidence="2">Belongs to the ODF2 family.</text>
</comment>
<proteinExistence type="inferred from homology"/>
<name>A0A8J9U992_9NEOP</name>
<evidence type="ECO:0000256" key="4">
    <source>
        <dbReference type="ARBA" id="ARBA00023054"/>
    </source>
</evidence>
<sequence length="424" mass="50435">MEDEVKEIQMELAAIRRERFFLSRKTADGIESEETEKNVTLYTETSKMQNELDCMRNPQMSQLREELIRAKNLADEERFQKEKYERKLKDLELKLNNICHTEMTEVKELRKFPAEEVTALKKELRDLKEETEELKISLNEKSDEAQEYRLKYLQAQQQVEEFKRQIDVIDFDNKQVSDQIQIEIQKMKIQFQEKLQELAPLPDLLKGAQIQLQEAKQLQKLAEGSSEQLSNELQRVKEKLVIAVNNLSIEKADRAKLSEDNKMLKTETEQKQMEVDELSRNIDEYKSTILRLEEKLSQQELRYKEKSLECSQILKDLEELREESNRCLTRSKERSDSMRRYMQMQISELERQLIQSRAQCRACQKERDDVRQRIQIQVNNLQENFDLVKIRFRAMQNEVAALKNTYAIILTDENDTDYSKVIST</sequence>
<dbReference type="EMBL" id="OV170231">
    <property type="protein sequence ID" value="CAH0716047.1"/>
    <property type="molecule type" value="Genomic_DNA"/>
</dbReference>